<accession>A0A346FKJ5</accession>
<dbReference type="KEGG" id="vg:65115424"/>
<dbReference type="Gene3D" id="2.30.30.100">
    <property type="match status" value="1"/>
</dbReference>
<dbReference type="RefSeq" id="YP_010097757.1">
    <property type="nucleotide sequence ID" value="NC_055761.1"/>
</dbReference>
<sequence length="107" mass="12231">MSVLLLMLKSGEELIAETKELLLEEKVIGFQLTNPQVLSLSRATTLNEESEEENKISVNFSKWQIYSDDTEFRIPIDWVVTVCNPIESLKTSYEAKFDERTVSAISE</sequence>
<evidence type="ECO:0000313" key="2">
    <source>
        <dbReference type="Proteomes" id="UP000259950"/>
    </source>
</evidence>
<proteinExistence type="predicted"/>
<protein>
    <submittedName>
        <fullName evidence="1">Uncharacterized protein</fullName>
    </submittedName>
</protein>
<dbReference type="GeneID" id="65115424"/>
<name>A0A346FKJ5_9CAUD</name>
<dbReference type="EMBL" id="MH629685">
    <property type="protein sequence ID" value="AXN58500.1"/>
    <property type="molecule type" value="Genomic_DNA"/>
</dbReference>
<reference evidence="1" key="1">
    <citation type="submission" date="2018-07" db="EMBL/GenBank/DDBJ databases">
        <title>Complete genome sequence of the cyanophage S-PRM1 isolated from Singapore coastal waters.</title>
        <authorList>
            <person name="Chenard C."/>
            <person name="Kolundzija S."/>
            <person name="Lauro F.M."/>
        </authorList>
    </citation>
    <scope>NUCLEOTIDE SEQUENCE [LARGE SCALE GENOMIC DNA]</scope>
</reference>
<evidence type="ECO:0000313" key="1">
    <source>
        <dbReference type="EMBL" id="AXN58500.1"/>
    </source>
</evidence>
<organism evidence="1">
    <name type="scientific">Synechococcus virus S-PRM1</name>
    <dbReference type="NCBI Taxonomy" id="2100130"/>
    <lineage>
        <taxon>Viruses</taxon>
        <taxon>Duplodnaviria</taxon>
        <taxon>Heunggongvirae</taxon>
        <taxon>Uroviricota</taxon>
        <taxon>Caudoviricetes</taxon>
        <taxon>Pantevenvirales</taxon>
        <taxon>Kyanoviridae</taxon>
        <taxon>Makelovirus</taxon>
        <taxon>Makelovirus prm1</taxon>
    </lineage>
</organism>
<dbReference type="Proteomes" id="UP000259950">
    <property type="component" value="Segment"/>
</dbReference>
<keyword evidence="2" id="KW-1185">Reference proteome</keyword>